<keyword evidence="3 12" id="KW-0723">Serine/threonine-protein kinase</keyword>
<evidence type="ECO:0000259" key="14">
    <source>
        <dbReference type="PROSITE" id="PS50011"/>
    </source>
</evidence>
<dbReference type="Proteomes" id="UP000075243">
    <property type="component" value="Chromosome 6"/>
</dbReference>
<dbReference type="EC" id="2.7.11.24" evidence="2"/>
<dbReference type="InterPro" id="IPR050117">
    <property type="entry name" value="MAPK"/>
</dbReference>
<dbReference type="GO" id="GO:0005524">
    <property type="term" value="F:ATP binding"/>
    <property type="evidence" value="ECO:0007669"/>
    <property type="project" value="UniProtKB-UniRule"/>
</dbReference>
<dbReference type="FunFam" id="3.30.200.20:FF:000046">
    <property type="entry name" value="Mitogen-activated protein kinase"/>
    <property type="match status" value="1"/>
</dbReference>
<dbReference type="PROSITE" id="PS00108">
    <property type="entry name" value="PROTEIN_KINASE_ST"/>
    <property type="match status" value="1"/>
</dbReference>
<keyword evidence="13" id="KW-0472">Membrane</keyword>
<comment type="similarity">
    <text evidence="1">Belongs to the protein kinase superfamily. CMGC Ser/Thr protein kinase family. MAP kinase subfamily.</text>
</comment>
<evidence type="ECO:0000256" key="10">
    <source>
        <dbReference type="ARBA" id="ARBA00048312"/>
    </source>
</evidence>
<dbReference type="InterPro" id="IPR017441">
    <property type="entry name" value="Protein_kinase_ATP_BS"/>
</dbReference>
<evidence type="ECO:0000256" key="13">
    <source>
        <dbReference type="SAM" id="Phobius"/>
    </source>
</evidence>
<dbReference type="InterPro" id="IPR008271">
    <property type="entry name" value="Ser/Thr_kinase_AS"/>
</dbReference>
<dbReference type="Gene3D" id="1.10.510.10">
    <property type="entry name" value="Transferase(Phosphotransferase) domain 1"/>
    <property type="match status" value="1"/>
</dbReference>
<evidence type="ECO:0000256" key="9">
    <source>
        <dbReference type="ARBA" id="ARBA00047592"/>
    </source>
</evidence>
<name>A0A151TJU1_CAJCA</name>
<keyword evidence="5" id="KW-0808">Transferase</keyword>
<organism evidence="15 16">
    <name type="scientific">Cajanus cajan</name>
    <name type="common">Pigeon pea</name>
    <name type="synonym">Cajanus indicus</name>
    <dbReference type="NCBI Taxonomy" id="3821"/>
    <lineage>
        <taxon>Eukaryota</taxon>
        <taxon>Viridiplantae</taxon>
        <taxon>Streptophyta</taxon>
        <taxon>Embryophyta</taxon>
        <taxon>Tracheophyta</taxon>
        <taxon>Spermatophyta</taxon>
        <taxon>Magnoliopsida</taxon>
        <taxon>eudicotyledons</taxon>
        <taxon>Gunneridae</taxon>
        <taxon>Pentapetalae</taxon>
        <taxon>rosids</taxon>
        <taxon>fabids</taxon>
        <taxon>Fabales</taxon>
        <taxon>Fabaceae</taxon>
        <taxon>Papilionoideae</taxon>
        <taxon>50 kb inversion clade</taxon>
        <taxon>NPAAA clade</taxon>
        <taxon>indigoferoid/millettioid clade</taxon>
        <taxon>Phaseoleae</taxon>
        <taxon>Cajanus</taxon>
    </lineage>
</organism>
<keyword evidence="13" id="KW-1133">Transmembrane helix</keyword>
<comment type="catalytic activity">
    <reaction evidence="9">
        <text>L-threonyl-[protein] + ATP = O-phospho-L-threonyl-[protein] + ADP + H(+)</text>
        <dbReference type="Rhea" id="RHEA:46608"/>
        <dbReference type="Rhea" id="RHEA-COMP:11060"/>
        <dbReference type="Rhea" id="RHEA-COMP:11605"/>
        <dbReference type="ChEBI" id="CHEBI:15378"/>
        <dbReference type="ChEBI" id="CHEBI:30013"/>
        <dbReference type="ChEBI" id="CHEBI:30616"/>
        <dbReference type="ChEBI" id="CHEBI:61977"/>
        <dbReference type="ChEBI" id="CHEBI:456216"/>
        <dbReference type="EC" id="2.7.11.24"/>
    </reaction>
</comment>
<dbReference type="OMA" id="YFSEFRD"/>
<dbReference type="SUPFAM" id="SSF56112">
    <property type="entry name" value="Protein kinase-like (PK-like)"/>
    <property type="match status" value="1"/>
</dbReference>
<keyword evidence="16" id="KW-1185">Reference proteome</keyword>
<evidence type="ECO:0000256" key="1">
    <source>
        <dbReference type="ARBA" id="ARBA00008832"/>
    </source>
</evidence>
<dbReference type="EMBL" id="CM003608">
    <property type="protein sequence ID" value="KYP67321.1"/>
    <property type="molecule type" value="Genomic_DNA"/>
</dbReference>
<sequence length="388" mass="44723">MGSKEQESIKRVMTHGGRYIEYNVYGNLFQVSTKYVPPIRPIGRGAYGIVCAAVNSDTHEEVAIKKIGNAFDNIIDAKRTLREIKLLRHMDHENIIAIKDIIRPPSQDAFNDVYIVYELMDTDLHQVIRSDQPLNHDHCQLFWVILTCAFLLKLSVVLYFLYQLLRGLKYVHSANVLHRDLKPSNLLLNANCDLKIGDFGLARTTSETDFMTEYVVTRWYRAPELLLNCSEYTSAIDVWSVGCIFCEIMTREPLFPGKDYVHQLRLITELIGSPDDASLGFLRSENAKRYVRQLPSYRKQNFSARFPNMSPEALDLLEKMLIFDPSKRITVDEALCHPYLSSLHDINDEPVGPGQFNFDFEQPTCTEEHIKELIWRESVKYNPDPPSQ</sequence>
<dbReference type="Pfam" id="PF00069">
    <property type="entry name" value="Pkinase"/>
    <property type="match status" value="1"/>
</dbReference>
<dbReference type="PROSITE" id="PS00107">
    <property type="entry name" value="PROTEIN_KINASE_ATP"/>
    <property type="match status" value="1"/>
</dbReference>
<evidence type="ECO:0000256" key="6">
    <source>
        <dbReference type="ARBA" id="ARBA00022741"/>
    </source>
</evidence>
<keyword evidence="6 11" id="KW-0547">Nucleotide-binding</keyword>
<evidence type="ECO:0000313" key="15">
    <source>
        <dbReference type="EMBL" id="KYP67321.1"/>
    </source>
</evidence>
<evidence type="ECO:0000256" key="4">
    <source>
        <dbReference type="ARBA" id="ARBA00022553"/>
    </source>
</evidence>
<dbReference type="CDD" id="cd07858">
    <property type="entry name" value="STKc_TEY_MAPK"/>
    <property type="match status" value="1"/>
</dbReference>
<dbReference type="Gramene" id="C.cajan_13240.t">
    <property type="protein sequence ID" value="C.cajan_13240.t"/>
    <property type="gene ID" value="C.cajan_13240"/>
</dbReference>
<dbReference type="AlphaFoldDB" id="A0A151TJU1"/>
<dbReference type="Gene3D" id="3.30.200.20">
    <property type="entry name" value="Phosphorylase Kinase, domain 1"/>
    <property type="match status" value="1"/>
</dbReference>
<feature type="transmembrane region" description="Helical" evidence="13">
    <location>
        <begin position="141"/>
        <end position="162"/>
    </location>
</feature>
<dbReference type="PROSITE" id="PS50011">
    <property type="entry name" value="PROTEIN_KINASE_DOM"/>
    <property type="match status" value="1"/>
</dbReference>
<keyword evidence="8 11" id="KW-0067">ATP-binding</keyword>
<keyword evidence="7 15" id="KW-0418">Kinase</keyword>
<evidence type="ECO:0000256" key="12">
    <source>
        <dbReference type="RuleBase" id="RU000304"/>
    </source>
</evidence>
<dbReference type="PANTHER" id="PTHR24055">
    <property type="entry name" value="MITOGEN-ACTIVATED PROTEIN KINASE"/>
    <property type="match status" value="1"/>
</dbReference>
<evidence type="ECO:0000256" key="5">
    <source>
        <dbReference type="ARBA" id="ARBA00022679"/>
    </source>
</evidence>
<feature type="domain" description="Protein kinase" evidence="14">
    <location>
        <begin position="36"/>
        <end position="340"/>
    </location>
</feature>
<feature type="binding site" evidence="11">
    <location>
        <position position="66"/>
    </location>
    <ligand>
        <name>ATP</name>
        <dbReference type="ChEBI" id="CHEBI:30616"/>
    </ligand>
</feature>
<evidence type="ECO:0000256" key="2">
    <source>
        <dbReference type="ARBA" id="ARBA00012411"/>
    </source>
</evidence>
<evidence type="ECO:0000256" key="11">
    <source>
        <dbReference type="PROSITE-ProRule" id="PRU10141"/>
    </source>
</evidence>
<evidence type="ECO:0000256" key="8">
    <source>
        <dbReference type="ARBA" id="ARBA00022840"/>
    </source>
</evidence>
<dbReference type="InterPro" id="IPR000719">
    <property type="entry name" value="Prot_kinase_dom"/>
</dbReference>
<evidence type="ECO:0000313" key="16">
    <source>
        <dbReference type="Proteomes" id="UP000075243"/>
    </source>
</evidence>
<evidence type="ECO:0000256" key="7">
    <source>
        <dbReference type="ARBA" id="ARBA00022777"/>
    </source>
</evidence>
<dbReference type="STRING" id="3821.A0A151TJU1"/>
<comment type="catalytic activity">
    <reaction evidence="10">
        <text>L-seryl-[protein] + ATP = O-phospho-L-seryl-[protein] + ADP + H(+)</text>
        <dbReference type="Rhea" id="RHEA:17989"/>
        <dbReference type="Rhea" id="RHEA-COMP:9863"/>
        <dbReference type="Rhea" id="RHEA-COMP:11604"/>
        <dbReference type="ChEBI" id="CHEBI:15378"/>
        <dbReference type="ChEBI" id="CHEBI:29999"/>
        <dbReference type="ChEBI" id="CHEBI:30616"/>
        <dbReference type="ChEBI" id="CHEBI:83421"/>
        <dbReference type="ChEBI" id="CHEBI:456216"/>
        <dbReference type="EC" id="2.7.11.24"/>
    </reaction>
</comment>
<keyword evidence="13" id="KW-0812">Transmembrane</keyword>
<dbReference type="FunFam" id="1.10.510.10:FF:000013">
    <property type="entry name" value="Mitogen-activated protein kinase"/>
    <property type="match status" value="1"/>
</dbReference>
<dbReference type="InterPro" id="IPR011009">
    <property type="entry name" value="Kinase-like_dom_sf"/>
</dbReference>
<reference evidence="15 16" key="1">
    <citation type="journal article" date="2012" name="Nat. Biotechnol.">
        <title>Draft genome sequence of pigeonpea (Cajanus cajan), an orphan legume crop of resource-poor farmers.</title>
        <authorList>
            <person name="Varshney R.K."/>
            <person name="Chen W."/>
            <person name="Li Y."/>
            <person name="Bharti A.K."/>
            <person name="Saxena R.K."/>
            <person name="Schlueter J.A."/>
            <person name="Donoghue M.T."/>
            <person name="Azam S."/>
            <person name="Fan G."/>
            <person name="Whaley A.M."/>
            <person name="Farmer A.D."/>
            <person name="Sheridan J."/>
            <person name="Iwata A."/>
            <person name="Tuteja R."/>
            <person name="Penmetsa R.V."/>
            <person name="Wu W."/>
            <person name="Upadhyaya H.D."/>
            <person name="Yang S.P."/>
            <person name="Shah T."/>
            <person name="Saxena K.B."/>
            <person name="Michael T."/>
            <person name="McCombie W.R."/>
            <person name="Yang B."/>
            <person name="Zhang G."/>
            <person name="Yang H."/>
            <person name="Wang J."/>
            <person name="Spillane C."/>
            <person name="Cook D.R."/>
            <person name="May G.D."/>
            <person name="Xu X."/>
            <person name="Jackson S.A."/>
        </authorList>
    </citation>
    <scope>NUCLEOTIDE SEQUENCE [LARGE SCALE GENOMIC DNA]</scope>
    <source>
        <strain evidence="16">cv. Asha</strain>
    </source>
</reference>
<protein>
    <recommendedName>
        <fullName evidence="2">mitogen-activated protein kinase</fullName>
        <ecNumber evidence="2">2.7.11.24</ecNumber>
    </recommendedName>
</protein>
<gene>
    <name evidence="15" type="ORF">KK1_013648</name>
</gene>
<accession>A0A151TJU1</accession>
<proteinExistence type="inferred from homology"/>
<dbReference type="GO" id="GO:0004707">
    <property type="term" value="F:MAP kinase activity"/>
    <property type="evidence" value="ECO:0007669"/>
    <property type="project" value="UniProtKB-EC"/>
</dbReference>
<evidence type="ECO:0000256" key="3">
    <source>
        <dbReference type="ARBA" id="ARBA00022527"/>
    </source>
</evidence>
<dbReference type="SMART" id="SM00220">
    <property type="entry name" value="S_TKc"/>
    <property type="match status" value="1"/>
</dbReference>
<keyword evidence="4" id="KW-0597">Phosphoprotein</keyword>